<reference evidence="1 5" key="1">
    <citation type="submission" date="2018-12" db="EMBL/GenBank/DDBJ databases">
        <title>Characterization and Draft Genome of Vibrio anguillarum J360 Marine Pathogen Isolated from an Outbreak in Lumpfish (Cyclopterus lumpus).</title>
        <authorList>
            <person name="Vasquez J.I."/>
            <person name="Cao T."/>
            <person name="Chakraborty S."/>
            <person name="Gnanagobal H."/>
            <person name="Wescot J."/>
            <person name="Boyce D."/>
            <person name="Santander J."/>
        </authorList>
    </citation>
    <scope>NUCLEOTIDE SEQUENCE [LARGE SCALE GENOMIC DNA]</scope>
    <source>
        <strain evidence="1 5">J360</strain>
    </source>
</reference>
<keyword evidence="7" id="KW-1185">Reference proteome</keyword>
<dbReference type="EMBL" id="CP034673">
    <property type="protein sequence ID" value="AZS27406.1"/>
    <property type="molecule type" value="Genomic_DNA"/>
</dbReference>
<dbReference type="Proteomes" id="UP000786185">
    <property type="component" value="Unassembled WGS sequence"/>
</dbReference>
<dbReference type="Proteomes" id="UP000726136">
    <property type="component" value="Unassembled WGS sequence"/>
</dbReference>
<evidence type="ECO:0000313" key="3">
    <source>
        <dbReference type="EMBL" id="MBF4373698.1"/>
    </source>
</evidence>
<dbReference type="Proteomes" id="UP000256923">
    <property type="component" value="Chromosome 2"/>
</dbReference>
<evidence type="ECO:0000313" key="4">
    <source>
        <dbReference type="EMBL" id="MBF4434786.1"/>
    </source>
</evidence>
<accession>A0A1V9JWM9</accession>
<organism evidence="2 6">
    <name type="scientific">Vibrio anguillarum</name>
    <name type="common">Listonella anguillarum</name>
    <dbReference type="NCBI Taxonomy" id="55601"/>
    <lineage>
        <taxon>Bacteria</taxon>
        <taxon>Pseudomonadati</taxon>
        <taxon>Pseudomonadota</taxon>
        <taxon>Gammaproteobacteria</taxon>
        <taxon>Vibrionales</taxon>
        <taxon>Vibrionaceae</taxon>
        <taxon>Vibrio</taxon>
    </lineage>
</organism>
<reference evidence="6 7" key="2">
    <citation type="journal article" date="2021" name="PeerJ">
        <title>Analysis of 44 Vibrio anguillarum genomes reveals high genetic diversity.</title>
        <authorList>
            <person name="Hansen M.J."/>
            <person name="Dalsgaard I."/>
        </authorList>
    </citation>
    <scope>NUCLEOTIDE SEQUENCE [LARGE SCALE GENOMIC DNA]</scope>
    <source>
        <strain evidence="3 7">040915-1/1B</strain>
        <strain evidence="2 6">17-16730-2A</strain>
        <strain evidence="4">850617-1/1</strain>
    </source>
</reference>
<dbReference type="EMBL" id="RDOM01000011">
    <property type="protein sequence ID" value="MBF4271648.1"/>
    <property type="molecule type" value="Genomic_DNA"/>
</dbReference>
<dbReference type="Proteomes" id="UP000722957">
    <property type="component" value="Unassembled WGS sequence"/>
</dbReference>
<protein>
    <submittedName>
        <fullName evidence="2">Uncharacterized protein</fullName>
    </submittedName>
</protein>
<gene>
    <name evidence="1" type="ORF">DYL72_21320</name>
    <name evidence="2" type="ORF">EAY07_06250</name>
    <name evidence="3" type="ORF">EAY46_11490</name>
    <name evidence="4" type="ORF">ERJ77_09700</name>
</gene>
<evidence type="ECO:0000313" key="2">
    <source>
        <dbReference type="EMBL" id="MBF4271648.1"/>
    </source>
</evidence>
<name>A0A1V9JWM9_VIBAN</name>
<evidence type="ECO:0000313" key="5">
    <source>
        <dbReference type="Proteomes" id="UP000256923"/>
    </source>
</evidence>
<evidence type="ECO:0000313" key="1">
    <source>
        <dbReference type="EMBL" id="AZS27406.1"/>
    </source>
</evidence>
<evidence type="ECO:0000313" key="6">
    <source>
        <dbReference type="Proteomes" id="UP000722957"/>
    </source>
</evidence>
<dbReference type="EMBL" id="SCLC01000006">
    <property type="protein sequence ID" value="MBF4434786.1"/>
    <property type="molecule type" value="Genomic_DNA"/>
</dbReference>
<proteinExistence type="predicted"/>
<dbReference type="EMBL" id="RDPI01000011">
    <property type="protein sequence ID" value="MBF4373698.1"/>
    <property type="molecule type" value="Genomic_DNA"/>
</dbReference>
<sequence>MFISFLFLCCRAHQQVSPYFVIYNQRKPNLTHPPTPYALDIMDYFRDHHRSRLESSITKKYLFVTCFHLTAINYLNWI</sequence>
<evidence type="ECO:0000313" key="7">
    <source>
        <dbReference type="Proteomes" id="UP000726136"/>
    </source>
</evidence>
<dbReference type="AlphaFoldDB" id="A0A1V9JWM9"/>